<evidence type="ECO:0000313" key="2">
    <source>
        <dbReference type="Proteomes" id="UP000823619"/>
    </source>
</evidence>
<protein>
    <submittedName>
        <fullName evidence="1">Uncharacterized protein</fullName>
    </submittedName>
</protein>
<dbReference type="EMBL" id="JADIMO010000027">
    <property type="protein sequence ID" value="MBO8444534.1"/>
    <property type="molecule type" value="Genomic_DNA"/>
</dbReference>
<accession>A0A9D9EGF6</accession>
<reference evidence="1" key="1">
    <citation type="submission" date="2020-10" db="EMBL/GenBank/DDBJ databases">
        <authorList>
            <person name="Gilroy R."/>
        </authorList>
    </citation>
    <scope>NUCLEOTIDE SEQUENCE</scope>
    <source>
        <strain evidence="1">D5-748</strain>
    </source>
</reference>
<proteinExistence type="predicted"/>
<gene>
    <name evidence="1" type="ORF">IAC23_02410</name>
</gene>
<sequence>MGKILKGRSILLIAVLAVFLVQGCANFKDIRIVSCRVESVSLKGLRGAEAALSVGVDNPAAPMTLSDITGRILLEDRSLGTFSAEPVSIEGRTMSECPVKVTFSLDNSISLLELVPMVRSLDMGSVTADVSLKVRVRKGVSKRVTLEKVPLSSFLKDSSALKDMGISDFFM</sequence>
<dbReference type="SUPFAM" id="SSF117070">
    <property type="entry name" value="LEA14-like"/>
    <property type="match status" value="1"/>
</dbReference>
<dbReference type="Proteomes" id="UP000823619">
    <property type="component" value="Unassembled WGS sequence"/>
</dbReference>
<dbReference type="PROSITE" id="PS51257">
    <property type="entry name" value="PROKAR_LIPOPROTEIN"/>
    <property type="match status" value="1"/>
</dbReference>
<name>A0A9D9EGF6_9BACT</name>
<dbReference type="Gene3D" id="2.60.40.1820">
    <property type="match status" value="1"/>
</dbReference>
<reference evidence="1" key="2">
    <citation type="journal article" date="2021" name="PeerJ">
        <title>Extensive microbial diversity within the chicken gut microbiome revealed by metagenomics and culture.</title>
        <authorList>
            <person name="Gilroy R."/>
            <person name="Ravi A."/>
            <person name="Getino M."/>
            <person name="Pursley I."/>
            <person name="Horton D.L."/>
            <person name="Alikhan N.F."/>
            <person name="Baker D."/>
            <person name="Gharbi K."/>
            <person name="Hall N."/>
            <person name="Watson M."/>
            <person name="Adriaenssens E.M."/>
            <person name="Foster-Nyarko E."/>
            <person name="Jarju S."/>
            <person name="Secka A."/>
            <person name="Antonio M."/>
            <person name="Oren A."/>
            <person name="Chaudhuri R.R."/>
            <person name="La Ragione R."/>
            <person name="Hildebrand F."/>
            <person name="Pallen M.J."/>
        </authorList>
    </citation>
    <scope>NUCLEOTIDE SEQUENCE</scope>
    <source>
        <strain evidence="1">D5-748</strain>
    </source>
</reference>
<evidence type="ECO:0000313" key="1">
    <source>
        <dbReference type="EMBL" id="MBO8444534.1"/>
    </source>
</evidence>
<organism evidence="1 2">
    <name type="scientific">Candidatus Cryptobacteroides merdavium</name>
    <dbReference type="NCBI Taxonomy" id="2840769"/>
    <lineage>
        <taxon>Bacteria</taxon>
        <taxon>Pseudomonadati</taxon>
        <taxon>Bacteroidota</taxon>
        <taxon>Bacteroidia</taxon>
        <taxon>Bacteroidales</taxon>
        <taxon>Candidatus Cryptobacteroides</taxon>
    </lineage>
</organism>
<comment type="caution">
    <text evidence="1">The sequence shown here is derived from an EMBL/GenBank/DDBJ whole genome shotgun (WGS) entry which is preliminary data.</text>
</comment>
<dbReference type="AlphaFoldDB" id="A0A9D9EGF6"/>